<dbReference type="AlphaFoldDB" id="A0A7Z0A9T4"/>
<evidence type="ECO:0000313" key="7">
    <source>
        <dbReference type="Proteomes" id="UP000539111"/>
    </source>
</evidence>
<feature type="chain" id="PRO_5031569484" evidence="4">
    <location>
        <begin position="26"/>
        <end position="340"/>
    </location>
</feature>
<dbReference type="Gene3D" id="3.40.190.10">
    <property type="entry name" value="Periplasmic binding protein-like II"/>
    <property type="match status" value="2"/>
</dbReference>
<comment type="subcellular location">
    <subcellularLocation>
        <location evidence="1">Periplasm</location>
    </subcellularLocation>
</comment>
<evidence type="ECO:0000256" key="1">
    <source>
        <dbReference type="ARBA" id="ARBA00004418"/>
    </source>
</evidence>
<sequence>MRKKFRYIAALSVFALALTGCGGQASSGDDDSGGGLTTVSVGQVQLSIFAPMYVAQKKGYFKDEGIKLSLKNIKSGQDGVPLASSGKLDALVAGFSAGMFSAIDSGLDVKVVGSMGVQPAHDEPSPSALVVSNKLVKSGDYKSLKDLKGKKIAAAGGIGGTGAYYISMALKKAGLSLNDVKLVNLGNPDIPTAVKNGSVDAAFASSPFYEQVVNDKAAKKVWTTPKGTSGTGVIYGGKFASTDTAQHFFNALARGAKDLQGKKRYSKENVKIIADATDQTPKQVKSVPLYTWLPDLHPLPKQLSEMEKAWMDVGAIKYSDPIPQSKYVDTDFAKKAKTAK</sequence>
<dbReference type="Proteomes" id="UP000539111">
    <property type="component" value="Unassembled WGS sequence"/>
</dbReference>
<evidence type="ECO:0000256" key="2">
    <source>
        <dbReference type="ARBA" id="ARBA00010742"/>
    </source>
</evidence>
<comment type="similarity">
    <text evidence="2">Belongs to the bacterial solute-binding protein SsuA/TauA family.</text>
</comment>
<dbReference type="GO" id="GO:0042597">
    <property type="term" value="C:periplasmic space"/>
    <property type="evidence" value="ECO:0007669"/>
    <property type="project" value="UniProtKB-SubCell"/>
</dbReference>
<dbReference type="SUPFAM" id="SSF53850">
    <property type="entry name" value="Periplasmic binding protein-like II"/>
    <property type="match status" value="1"/>
</dbReference>
<dbReference type="Pfam" id="PF09084">
    <property type="entry name" value="NMT1"/>
    <property type="match status" value="1"/>
</dbReference>
<evidence type="ECO:0000313" key="6">
    <source>
        <dbReference type="EMBL" id="NYI67039.1"/>
    </source>
</evidence>
<feature type="signal peptide" evidence="4">
    <location>
        <begin position="1"/>
        <end position="25"/>
    </location>
</feature>
<dbReference type="InterPro" id="IPR015168">
    <property type="entry name" value="SsuA/THI5"/>
</dbReference>
<reference evidence="6 7" key="1">
    <citation type="submission" date="2020-07" db="EMBL/GenBank/DDBJ databases">
        <title>Sequencing the genomes of 1000 actinobacteria strains.</title>
        <authorList>
            <person name="Klenk H.-P."/>
        </authorList>
    </citation>
    <scope>NUCLEOTIDE SEQUENCE [LARGE SCALE GENOMIC DNA]</scope>
    <source>
        <strain evidence="6 7">DSM 26341</strain>
    </source>
</reference>
<keyword evidence="7" id="KW-1185">Reference proteome</keyword>
<evidence type="ECO:0000259" key="5">
    <source>
        <dbReference type="Pfam" id="PF09084"/>
    </source>
</evidence>
<dbReference type="PANTHER" id="PTHR30024:SF47">
    <property type="entry name" value="TAURINE-BINDING PERIPLASMIC PROTEIN"/>
    <property type="match status" value="1"/>
</dbReference>
<dbReference type="EMBL" id="JACBZP010000001">
    <property type="protein sequence ID" value="NYI67039.1"/>
    <property type="molecule type" value="Genomic_DNA"/>
</dbReference>
<accession>A0A7Z0A9T4</accession>
<dbReference type="PANTHER" id="PTHR30024">
    <property type="entry name" value="ALIPHATIC SULFONATES-BINDING PROTEIN-RELATED"/>
    <property type="match status" value="1"/>
</dbReference>
<dbReference type="GO" id="GO:0042918">
    <property type="term" value="P:alkanesulfonate transmembrane transport"/>
    <property type="evidence" value="ECO:0007669"/>
    <property type="project" value="TreeGrafter"/>
</dbReference>
<feature type="domain" description="SsuA/THI5-like" evidence="5">
    <location>
        <begin position="49"/>
        <end position="256"/>
    </location>
</feature>
<comment type="caution">
    <text evidence="6">The sequence shown here is derived from an EMBL/GenBank/DDBJ whole genome shotgun (WGS) entry which is preliminary data.</text>
</comment>
<proteinExistence type="inferred from homology"/>
<organism evidence="6 7">
    <name type="scientific">Spelaeicoccus albus</name>
    <dbReference type="NCBI Taxonomy" id="1280376"/>
    <lineage>
        <taxon>Bacteria</taxon>
        <taxon>Bacillati</taxon>
        <taxon>Actinomycetota</taxon>
        <taxon>Actinomycetes</taxon>
        <taxon>Micrococcales</taxon>
        <taxon>Brevibacteriaceae</taxon>
        <taxon>Spelaeicoccus</taxon>
    </lineage>
</organism>
<evidence type="ECO:0000256" key="3">
    <source>
        <dbReference type="ARBA" id="ARBA00022729"/>
    </source>
</evidence>
<gene>
    <name evidence="6" type="ORF">BJY26_001345</name>
</gene>
<name>A0A7Z0A9T4_9MICO</name>
<dbReference type="RefSeq" id="WP_218852299.1">
    <property type="nucleotide sequence ID" value="NZ_JACBZP010000001.1"/>
</dbReference>
<dbReference type="PROSITE" id="PS51257">
    <property type="entry name" value="PROKAR_LIPOPROTEIN"/>
    <property type="match status" value="1"/>
</dbReference>
<evidence type="ECO:0000256" key="4">
    <source>
        <dbReference type="SAM" id="SignalP"/>
    </source>
</evidence>
<protein>
    <submittedName>
        <fullName evidence="6">NitT/TauT family transport system substrate-binding protein</fullName>
    </submittedName>
</protein>
<keyword evidence="3 4" id="KW-0732">Signal</keyword>